<dbReference type="Proteomes" id="UP000440578">
    <property type="component" value="Unassembled WGS sequence"/>
</dbReference>
<feature type="domain" description="Purple acid phosphatase C-terminal" evidence="1">
    <location>
        <begin position="8"/>
        <end position="59"/>
    </location>
</feature>
<comment type="caution">
    <text evidence="2">The sequence shown here is derived from an EMBL/GenBank/DDBJ whole genome shotgun (WGS) entry which is preliminary data.</text>
</comment>
<dbReference type="AlphaFoldDB" id="A0A6A4WVS5"/>
<proteinExistence type="predicted"/>
<sequence length="82" mass="9434">MSWALELGCKERVDPFNATVPAWSAFRSSDYGYTRLTFHNGSHVHLQQVSDDKDGAIIDDFWIRKDTHKAYGDLRQTRAGYL</sequence>
<dbReference type="Gene3D" id="3.60.21.10">
    <property type="match status" value="1"/>
</dbReference>
<evidence type="ECO:0000313" key="3">
    <source>
        <dbReference type="Proteomes" id="UP000440578"/>
    </source>
</evidence>
<keyword evidence="3" id="KW-1185">Reference proteome</keyword>
<dbReference type="OrthoDB" id="45007at2759"/>
<dbReference type="InterPro" id="IPR025733">
    <property type="entry name" value="PAPs_C"/>
</dbReference>
<dbReference type="PANTHER" id="PTHR45867">
    <property type="entry name" value="PURPLE ACID PHOSPHATASE"/>
    <property type="match status" value="1"/>
</dbReference>
<gene>
    <name evidence="2" type="primary">ACP7_0</name>
    <name evidence="2" type="ORF">FJT64_017931</name>
</gene>
<reference evidence="2 3" key="1">
    <citation type="submission" date="2019-07" db="EMBL/GenBank/DDBJ databases">
        <title>Draft genome assembly of a fouling barnacle, Amphibalanus amphitrite (Darwin, 1854): The first reference genome for Thecostraca.</title>
        <authorList>
            <person name="Kim W."/>
        </authorList>
    </citation>
    <scope>NUCLEOTIDE SEQUENCE [LARGE SCALE GENOMIC DNA]</scope>
    <source>
        <strain evidence="2">SNU_AA5</strain>
        <tissue evidence="2">Soma without cirri and trophi</tissue>
    </source>
</reference>
<dbReference type="PANTHER" id="PTHR45867:SF3">
    <property type="entry name" value="ACID PHOSPHATASE TYPE 7"/>
    <property type="match status" value="1"/>
</dbReference>
<dbReference type="EMBL" id="VIIS01000251">
    <property type="protein sequence ID" value="KAF0311257.1"/>
    <property type="molecule type" value="Genomic_DNA"/>
</dbReference>
<name>A0A6A4WVS5_AMPAM</name>
<accession>A0A6A4WVS5</accession>
<evidence type="ECO:0000313" key="2">
    <source>
        <dbReference type="EMBL" id="KAF0311257.1"/>
    </source>
</evidence>
<evidence type="ECO:0000259" key="1">
    <source>
        <dbReference type="Pfam" id="PF14008"/>
    </source>
</evidence>
<dbReference type="Pfam" id="PF14008">
    <property type="entry name" value="Metallophos_C"/>
    <property type="match status" value="1"/>
</dbReference>
<protein>
    <submittedName>
        <fullName evidence="2">Acid phosphatase type 7</fullName>
    </submittedName>
</protein>
<dbReference type="InterPro" id="IPR029052">
    <property type="entry name" value="Metallo-depent_PP-like"/>
</dbReference>
<organism evidence="2 3">
    <name type="scientific">Amphibalanus amphitrite</name>
    <name type="common">Striped barnacle</name>
    <name type="synonym">Balanus amphitrite</name>
    <dbReference type="NCBI Taxonomy" id="1232801"/>
    <lineage>
        <taxon>Eukaryota</taxon>
        <taxon>Metazoa</taxon>
        <taxon>Ecdysozoa</taxon>
        <taxon>Arthropoda</taxon>
        <taxon>Crustacea</taxon>
        <taxon>Multicrustacea</taxon>
        <taxon>Cirripedia</taxon>
        <taxon>Thoracica</taxon>
        <taxon>Thoracicalcarea</taxon>
        <taxon>Balanomorpha</taxon>
        <taxon>Balanoidea</taxon>
        <taxon>Balanidae</taxon>
        <taxon>Amphibalaninae</taxon>
        <taxon>Amphibalanus</taxon>
    </lineage>
</organism>